<keyword evidence="1" id="KW-0963">Cytoplasm</keyword>
<dbReference type="EMBL" id="CAEZUE010000001">
    <property type="protein sequence ID" value="CAB4582848.1"/>
    <property type="molecule type" value="Genomic_DNA"/>
</dbReference>
<protein>
    <submittedName>
        <fullName evidence="6">Unannotated protein</fullName>
    </submittedName>
</protein>
<evidence type="ECO:0000313" key="6">
    <source>
        <dbReference type="EMBL" id="CAB4582848.1"/>
    </source>
</evidence>
<proteinExistence type="inferred from homology"/>
<evidence type="ECO:0000256" key="1">
    <source>
        <dbReference type="ARBA" id="ARBA00022490"/>
    </source>
</evidence>
<evidence type="ECO:0000256" key="2">
    <source>
        <dbReference type="ARBA" id="ARBA00022517"/>
    </source>
</evidence>
<dbReference type="AlphaFoldDB" id="A0A6J6FE97"/>
<dbReference type="GO" id="GO:0016787">
    <property type="term" value="F:hydrolase activity"/>
    <property type="evidence" value="ECO:0007669"/>
    <property type="project" value="UniProtKB-KW"/>
</dbReference>
<dbReference type="CDD" id="cd16964">
    <property type="entry name" value="YqgF"/>
    <property type="match status" value="1"/>
</dbReference>
<dbReference type="GO" id="GO:0000967">
    <property type="term" value="P:rRNA 5'-end processing"/>
    <property type="evidence" value="ECO:0007669"/>
    <property type="project" value="TreeGrafter"/>
</dbReference>
<evidence type="ECO:0000256" key="4">
    <source>
        <dbReference type="ARBA" id="ARBA00022801"/>
    </source>
</evidence>
<keyword evidence="2" id="KW-0690">Ribosome biogenesis</keyword>
<keyword evidence="3" id="KW-0540">Nuclease</keyword>
<gene>
    <name evidence="6" type="ORF">UFOPK1788_00015</name>
</gene>
<accession>A0A6J6FE97</accession>
<dbReference type="InterPro" id="IPR005227">
    <property type="entry name" value="YqgF"/>
</dbReference>
<dbReference type="Pfam" id="PF03652">
    <property type="entry name" value="RuvX"/>
    <property type="match status" value="1"/>
</dbReference>
<dbReference type="InterPro" id="IPR006641">
    <property type="entry name" value="YqgF/RNaseH-like_dom"/>
</dbReference>
<dbReference type="HAMAP" id="MF_00651">
    <property type="entry name" value="Nuclease_YqgF"/>
    <property type="match status" value="1"/>
</dbReference>
<dbReference type="SMART" id="SM00732">
    <property type="entry name" value="YqgFc"/>
    <property type="match status" value="1"/>
</dbReference>
<organism evidence="6">
    <name type="scientific">freshwater metagenome</name>
    <dbReference type="NCBI Taxonomy" id="449393"/>
    <lineage>
        <taxon>unclassified sequences</taxon>
        <taxon>metagenomes</taxon>
        <taxon>ecological metagenomes</taxon>
    </lineage>
</organism>
<keyword evidence="4" id="KW-0378">Hydrolase</keyword>
<feature type="domain" description="YqgF/RNase H-like" evidence="5">
    <location>
        <begin position="4"/>
        <end position="101"/>
    </location>
</feature>
<dbReference type="InterPro" id="IPR012337">
    <property type="entry name" value="RNaseH-like_sf"/>
</dbReference>
<evidence type="ECO:0000256" key="3">
    <source>
        <dbReference type="ARBA" id="ARBA00022722"/>
    </source>
</evidence>
<dbReference type="GO" id="GO:0004518">
    <property type="term" value="F:nuclease activity"/>
    <property type="evidence" value="ECO:0007669"/>
    <property type="project" value="UniProtKB-KW"/>
</dbReference>
<dbReference type="InterPro" id="IPR037027">
    <property type="entry name" value="YqgF/RNaseH-like_dom_sf"/>
</dbReference>
<name>A0A6J6FE97_9ZZZZ</name>
<reference evidence="6" key="1">
    <citation type="submission" date="2020-05" db="EMBL/GenBank/DDBJ databases">
        <authorList>
            <person name="Chiriac C."/>
            <person name="Salcher M."/>
            <person name="Ghai R."/>
            <person name="Kavagutti S V."/>
        </authorList>
    </citation>
    <scope>NUCLEOTIDE SEQUENCE</scope>
</reference>
<dbReference type="PANTHER" id="PTHR33317:SF4">
    <property type="entry name" value="POLYNUCLEOTIDYL TRANSFERASE, RIBONUCLEASE H-LIKE SUPERFAMILY PROTEIN"/>
    <property type="match status" value="1"/>
</dbReference>
<dbReference type="PANTHER" id="PTHR33317">
    <property type="entry name" value="POLYNUCLEOTIDYL TRANSFERASE, RIBONUCLEASE H-LIKE SUPERFAMILY PROTEIN"/>
    <property type="match status" value="1"/>
</dbReference>
<sequence length="148" mass="15738">MRRGVRYGIDVGKARVGVARSDVDGLMAVPSETCSRGDALERLGTVALSTEILEWVVGLPRTLDDRETPSTTDARDFASALVATTGVPVRLVDERLSTVSAQASLHSASHTVKSSREVIDQVAATILLQTTLDAERAGTMLGEMLEVS</sequence>
<dbReference type="GO" id="GO:0005829">
    <property type="term" value="C:cytosol"/>
    <property type="evidence" value="ECO:0007669"/>
    <property type="project" value="TreeGrafter"/>
</dbReference>
<dbReference type="Gene3D" id="3.30.420.140">
    <property type="entry name" value="YqgF/RNase H-like domain"/>
    <property type="match status" value="1"/>
</dbReference>
<dbReference type="NCBIfam" id="TIGR00250">
    <property type="entry name" value="RNAse_H_YqgF"/>
    <property type="match status" value="1"/>
</dbReference>
<dbReference type="SUPFAM" id="SSF53098">
    <property type="entry name" value="Ribonuclease H-like"/>
    <property type="match status" value="1"/>
</dbReference>
<evidence type="ECO:0000259" key="5">
    <source>
        <dbReference type="SMART" id="SM00732"/>
    </source>
</evidence>